<dbReference type="Proteomes" id="UP000001072">
    <property type="component" value="Unassembled WGS sequence"/>
</dbReference>
<keyword evidence="4 8" id="KW-0028">Amino-acid biosynthesis</keyword>
<feature type="domain" description="PHP" evidence="9">
    <location>
        <begin position="5"/>
        <end position="222"/>
    </location>
</feature>
<dbReference type="EMBL" id="GL883156">
    <property type="protein sequence ID" value="EGF99640.1"/>
    <property type="molecule type" value="Genomic_DNA"/>
</dbReference>
<proteinExistence type="inferred from homology"/>
<dbReference type="VEuPathDB" id="FungiDB:MELLADRAFT_40166"/>
<dbReference type="GO" id="GO:0004401">
    <property type="term" value="F:histidinol-phosphatase activity"/>
    <property type="evidence" value="ECO:0007669"/>
    <property type="project" value="UniProtKB-UniRule"/>
</dbReference>
<protein>
    <recommendedName>
        <fullName evidence="3 8">Histidinol-phosphatase</fullName>
        <shortName evidence="8">HolPase</shortName>
        <ecNumber evidence="3 8">3.1.3.15</ecNumber>
    </recommendedName>
</protein>
<dbReference type="FunCoup" id="F4S6V2">
    <property type="interactions" value="96"/>
</dbReference>
<dbReference type="Pfam" id="PF02811">
    <property type="entry name" value="PHP"/>
    <property type="match status" value="1"/>
</dbReference>
<comment type="similarity">
    <text evidence="2 8">Belongs to the PHP hydrolase family. HisK subfamily.</text>
</comment>
<dbReference type="GeneID" id="18927866"/>
<dbReference type="InterPro" id="IPR010140">
    <property type="entry name" value="Histidinol_P_phosphatase_HisJ"/>
</dbReference>
<dbReference type="RefSeq" id="XP_007417051.1">
    <property type="nucleotide sequence ID" value="XM_007416989.1"/>
</dbReference>
<comment type="pathway">
    <text evidence="1 8">Amino-acid biosynthesis; L-histidine biosynthesis; L-histidine from 5-phospho-alpha-D-ribose 1-diphosphate: step 8/9.</text>
</comment>
<dbReference type="KEGG" id="mlr:MELLADRAFT_40166"/>
<dbReference type="eggNOG" id="ENOG502RXUQ">
    <property type="taxonomic scope" value="Eukaryota"/>
</dbReference>
<dbReference type="NCBIfam" id="TIGR01856">
    <property type="entry name" value="hisJ_fam"/>
    <property type="match status" value="1"/>
</dbReference>
<organism evidence="11">
    <name type="scientific">Melampsora larici-populina (strain 98AG31 / pathotype 3-4-7)</name>
    <name type="common">Poplar leaf rust fungus</name>
    <dbReference type="NCBI Taxonomy" id="747676"/>
    <lineage>
        <taxon>Eukaryota</taxon>
        <taxon>Fungi</taxon>
        <taxon>Dikarya</taxon>
        <taxon>Basidiomycota</taxon>
        <taxon>Pucciniomycotina</taxon>
        <taxon>Pucciniomycetes</taxon>
        <taxon>Pucciniales</taxon>
        <taxon>Melampsoraceae</taxon>
        <taxon>Melampsora</taxon>
    </lineage>
</organism>
<dbReference type="PANTHER" id="PTHR21039:SF0">
    <property type="entry name" value="HISTIDINOL-PHOSPHATASE"/>
    <property type="match status" value="1"/>
</dbReference>
<dbReference type="InParanoid" id="F4S6V2"/>
<dbReference type="STRING" id="747676.F4S6V2"/>
<evidence type="ECO:0000256" key="3">
    <source>
        <dbReference type="ARBA" id="ARBA00013085"/>
    </source>
</evidence>
<evidence type="ECO:0000313" key="10">
    <source>
        <dbReference type="EMBL" id="EGF99640.1"/>
    </source>
</evidence>
<evidence type="ECO:0000256" key="8">
    <source>
        <dbReference type="RuleBase" id="RU366003"/>
    </source>
</evidence>
<keyword evidence="5 8" id="KW-0378">Hydrolase</keyword>
<evidence type="ECO:0000256" key="6">
    <source>
        <dbReference type="ARBA" id="ARBA00023102"/>
    </source>
</evidence>
<dbReference type="SUPFAM" id="SSF89550">
    <property type="entry name" value="PHP domain-like"/>
    <property type="match status" value="1"/>
</dbReference>
<dbReference type="EC" id="3.1.3.15" evidence="3 8"/>
<dbReference type="InterPro" id="IPR016195">
    <property type="entry name" value="Pol/histidinol_Pase-like"/>
</dbReference>
<gene>
    <name evidence="10" type="ORF">MELLADRAFT_40166</name>
</gene>
<dbReference type="GO" id="GO:0000105">
    <property type="term" value="P:L-histidine biosynthetic process"/>
    <property type="evidence" value="ECO:0007669"/>
    <property type="project" value="UniProtKB-UniRule"/>
</dbReference>
<dbReference type="UniPathway" id="UPA00031">
    <property type="reaction ID" value="UER00013"/>
</dbReference>
<dbReference type="OrthoDB" id="2496328at2759"/>
<dbReference type="Gene3D" id="3.20.20.140">
    <property type="entry name" value="Metal-dependent hydrolases"/>
    <property type="match status" value="1"/>
</dbReference>
<dbReference type="HOGENOM" id="CLU_054611_0_0_1"/>
<dbReference type="InterPro" id="IPR004013">
    <property type="entry name" value="PHP_dom"/>
</dbReference>
<reference evidence="11" key="1">
    <citation type="journal article" date="2011" name="Proc. Natl. Acad. Sci. U.S.A.">
        <title>Obligate biotrophy features unraveled by the genomic analysis of rust fungi.</title>
        <authorList>
            <person name="Duplessis S."/>
            <person name="Cuomo C.A."/>
            <person name="Lin Y.-C."/>
            <person name="Aerts A."/>
            <person name="Tisserant E."/>
            <person name="Veneault-Fourrey C."/>
            <person name="Joly D.L."/>
            <person name="Hacquard S."/>
            <person name="Amselem J."/>
            <person name="Cantarel B.L."/>
            <person name="Chiu R."/>
            <person name="Coutinho P.M."/>
            <person name="Feau N."/>
            <person name="Field M."/>
            <person name="Frey P."/>
            <person name="Gelhaye E."/>
            <person name="Goldberg J."/>
            <person name="Grabherr M.G."/>
            <person name="Kodira C.D."/>
            <person name="Kohler A."/>
            <person name="Kuees U."/>
            <person name="Lindquist E.A."/>
            <person name="Lucas S.M."/>
            <person name="Mago R."/>
            <person name="Mauceli E."/>
            <person name="Morin E."/>
            <person name="Murat C."/>
            <person name="Pangilinan J.L."/>
            <person name="Park R."/>
            <person name="Pearson M."/>
            <person name="Quesneville H."/>
            <person name="Rouhier N."/>
            <person name="Sakthikumar S."/>
            <person name="Salamov A.A."/>
            <person name="Schmutz J."/>
            <person name="Selles B."/>
            <person name="Shapiro H."/>
            <person name="Tanguay P."/>
            <person name="Tuskan G.A."/>
            <person name="Henrissat B."/>
            <person name="Van de Peer Y."/>
            <person name="Rouze P."/>
            <person name="Ellis J.G."/>
            <person name="Dodds P.N."/>
            <person name="Schein J.E."/>
            <person name="Zhong S."/>
            <person name="Hamelin R.C."/>
            <person name="Grigoriev I.V."/>
            <person name="Szabo L.J."/>
            <person name="Martin F."/>
        </authorList>
    </citation>
    <scope>NUCLEOTIDE SEQUENCE [LARGE SCALE GENOMIC DNA]</scope>
    <source>
        <strain evidence="11">98AG31 / pathotype 3-4-7</strain>
    </source>
</reference>
<dbReference type="CDD" id="cd12110">
    <property type="entry name" value="PHP_HisPPase_Hisj_like"/>
    <property type="match status" value="1"/>
</dbReference>
<evidence type="ECO:0000256" key="2">
    <source>
        <dbReference type="ARBA" id="ARBA00009152"/>
    </source>
</evidence>
<evidence type="ECO:0000256" key="5">
    <source>
        <dbReference type="ARBA" id="ARBA00022801"/>
    </source>
</evidence>
<dbReference type="AlphaFoldDB" id="F4S6V2"/>
<evidence type="ECO:0000256" key="7">
    <source>
        <dbReference type="ARBA" id="ARBA00049158"/>
    </source>
</evidence>
<dbReference type="PANTHER" id="PTHR21039">
    <property type="entry name" value="HISTIDINOL PHOSPHATASE-RELATED"/>
    <property type="match status" value="1"/>
</dbReference>
<evidence type="ECO:0000256" key="1">
    <source>
        <dbReference type="ARBA" id="ARBA00004970"/>
    </source>
</evidence>
<name>F4S6V2_MELLP</name>
<keyword evidence="6 8" id="KW-0368">Histidine biosynthesis</keyword>
<evidence type="ECO:0000259" key="9">
    <source>
        <dbReference type="Pfam" id="PF02811"/>
    </source>
</evidence>
<evidence type="ECO:0000313" key="11">
    <source>
        <dbReference type="Proteomes" id="UP000001072"/>
    </source>
</evidence>
<dbReference type="GO" id="GO:0005737">
    <property type="term" value="C:cytoplasm"/>
    <property type="evidence" value="ECO:0007669"/>
    <property type="project" value="TreeGrafter"/>
</dbReference>
<sequence length="357" mass="41122">MPISLHSHSGQFCKHATGNLEDVIKTAIQKGFISYGLSEHMPRNRSMDLYPEERDMGVDELSEQFERFIIEANHLKSKYSSQINLLIGIETEMIDEEVTTSLLDQVLKNHGDSIDYLVGSLHHVNQIPIDFDKPTFHKACQSLTPDSSMNPTEESLYKLCSNYFDAQYALMVRFQPEVIGHFDLCLLYYPDLNLKKDKSIWDKVERNIKFGMSYGALFEVNSAALKKGWSTPYPSPDILKLISKFGGRLTLSDDSHGPHQVGMNYARVLDYLTQHQVKEIWFLEQVNKNPSESLDKTIMLPRQRVKASLLPDQWQDHSFWSKETLTVSDRFSNRDFTVLTDAVCPVIFVQKDERKKF</sequence>
<accession>F4S6V2</accession>
<comment type="catalytic activity">
    <reaction evidence="7 8">
        <text>L-histidinol phosphate + H2O = L-histidinol + phosphate</text>
        <dbReference type="Rhea" id="RHEA:14465"/>
        <dbReference type="ChEBI" id="CHEBI:15377"/>
        <dbReference type="ChEBI" id="CHEBI:43474"/>
        <dbReference type="ChEBI" id="CHEBI:57699"/>
        <dbReference type="ChEBI" id="CHEBI:57980"/>
        <dbReference type="EC" id="3.1.3.15"/>
    </reaction>
</comment>
<evidence type="ECO:0000256" key="4">
    <source>
        <dbReference type="ARBA" id="ARBA00022605"/>
    </source>
</evidence>
<keyword evidence="11" id="KW-1185">Reference proteome</keyword>